<keyword evidence="6" id="KW-1133">Transmembrane helix</keyword>
<comment type="similarity">
    <text evidence="2">Belongs to the mitochondrial carrier (TC 2.A.29) family.</text>
</comment>
<dbReference type="GO" id="GO:0055085">
    <property type="term" value="P:transmembrane transport"/>
    <property type="evidence" value="ECO:0007669"/>
    <property type="project" value="InterPro"/>
</dbReference>
<feature type="chain" id="PRO_5002061043" evidence="8">
    <location>
        <begin position="23"/>
        <end position="99"/>
    </location>
</feature>
<evidence type="ECO:0000256" key="5">
    <source>
        <dbReference type="ARBA" id="ARBA00022737"/>
    </source>
</evidence>
<dbReference type="PANTHER" id="PTHR45683">
    <property type="entry name" value="MITOCHONDRIAL NICOTINAMIDE ADENINE DINUCLEOTIDE TRANSPORTER 1-RELATED-RELATED"/>
    <property type="match status" value="1"/>
</dbReference>
<evidence type="ECO:0000256" key="2">
    <source>
        <dbReference type="ARBA" id="ARBA00006375"/>
    </source>
</evidence>
<dbReference type="AlphaFoldDB" id="A0A0A9D0Y8"/>
<name>A0A0A9D0Y8_ARUDO</name>
<sequence>MYLMHSFMFLFFACHIMKVTHGAIQFTAYEELRKAMIFVKSTQTRTDNRGGEDSLNSFDFAALGAGSKVAAILLTYPYQEIFCLYLFSHQLHKYIPPSY</sequence>
<evidence type="ECO:0000256" key="7">
    <source>
        <dbReference type="ARBA" id="ARBA00023136"/>
    </source>
</evidence>
<reference evidence="9" key="1">
    <citation type="submission" date="2014-09" db="EMBL/GenBank/DDBJ databases">
        <authorList>
            <person name="Magalhaes I.L.F."/>
            <person name="Oliveira U."/>
            <person name="Santos F.R."/>
            <person name="Vidigal T.H.D.A."/>
            <person name="Brescovit A.D."/>
            <person name="Santos A.J."/>
        </authorList>
    </citation>
    <scope>NUCLEOTIDE SEQUENCE</scope>
    <source>
        <tissue evidence="9">Shoot tissue taken approximately 20 cm above the soil surface</tissue>
    </source>
</reference>
<evidence type="ECO:0000256" key="4">
    <source>
        <dbReference type="ARBA" id="ARBA00022692"/>
    </source>
</evidence>
<reference evidence="9" key="2">
    <citation type="journal article" date="2015" name="Data Brief">
        <title>Shoot transcriptome of the giant reed, Arundo donax.</title>
        <authorList>
            <person name="Barrero R.A."/>
            <person name="Guerrero F.D."/>
            <person name="Moolhuijzen P."/>
            <person name="Goolsby J.A."/>
            <person name="Tidwell J."/>
            <person name="Bellgard S.E."/>
            <person name="Bellgard M.I."/>
        </authorList>
    </citation>
    <scope>NUCLEOTIDE SEQUENCE</scope>
    <source>
        <tissue evidence="9">Shoot tissue taken approximately 20 cm above the soil surface</tissue>
    </source>
</reference>
<dbReference type="SUPFAM" id="SSF103506">
    <property type="entry name" value="Mitochondrial carrier"/>
    <property type="match status" value="1"/>
</dbReference>
<evidence type="ECO:0000256" key="6">
    <source>
        <dbReference type="ARBA" id="ARBA00022989"/>
    </source>
</evidence>
<protein>
    <submittedName>
        <fullName evidence="9">Uncharacterized protein</fullName>
    </submittedName>
</protein>
<feature type="signal peptide" evidence="8">
    <location>
        <begin position="1"/>
        <end position="22"/>
    </location>
</feature>
<organism evidence="9">
    <name type="scientific">Arundo donax</name>
    <name type="common">Giant reed</name>
    <name type="synonym">Donax arundinaceus</name>
    <dbReference type="NCBI Taxonomy" id="35708"/>
    <lineage>
        <taxon>Eukaryota</taxon>
        <taxon>Viridiplantae</taxon>
        <taxon>Streptophyta</taxon>
        <taxon>Embryophyta</taxon>
        <taxon>Tracheophyta</taxon>
        <taxon>Spermatophyta</taxon>
        <taxon>Magnoliopsida</taxon>
        <taxon>Liliopsida</taxon>
        <taxon>Poales</taxon>
        <taxon>Poaceae</taxon>
        <taxon>PACMAD clade</taxon>
        <taxon>Arundinoideae</taxon>
        <taxon>Arundineae</taxon>
        <taxon>Arundo</taxon>
    </lineage>
</organism>
<keyword evidence="4" id="KW-0812">Transmembrane</keyword>
<keyword evidence="3" id="KW-0813">Transport</keyword>
<keyword evidence="5" id="KW-0677">Repeat</keyword>
<dbReference type="InterPro" id="IPR023395">
    <property type="entry name" value="MCP_dom_sf"/>
</dbReference>
<dbReference type="EMBL" id="GBRH01216394">
    <property type="protein sequence ID" value="JAD81501.1"/>
    <property type="molecule type" value="Transcribed_RNA"/>
</dbReference>
<evidence type="ECO:0000256" key="3">
    <source>
        <dbReference type="ARBA" id="ARBA00022448"/>
    </source>
</evidence>
<dbReference type="InterPro" id="IPR044712">
    <property type="entry name" value="SLC25A32-like"/>
</dbReference>
<comment type="subcellular location">
    <subcellularLocation>
        <location evidence="1">Membrane</location>
    </subcellularLocation>
</comment>
<evidence type="ECO:0000256" key="8">
    <source>
        <dbReference type="SAM" id="SignalP"/>
    </source>
</evidence>
<keyword evidence="8" id="KW-0732">Signal</keyword>
<keyword evidence="7" id="KW-0472">Membrane</keyword>
<dbReference type="GO" id="GO:0016020">
    <property type="term" value="C:membrane"/>
    <property type="evidence" value="ECO:0007669"/>
    <property type="project" value="UniProtKB-SubCell"/>
</dbReference>
<accession>A0A0A9D0Y8</accession>
<evidence type="ECO:0000313" key="9">
    <source>
        <dbReference type="EMBL" id="JAD81501.1"/>
    </source>
</evidence>
<dbReference type="GO" id="GO:0006862">
    <property type="term" value="P:nucleotide transport"/>
    <property type="evidence" value="ECO:0007669"/>
    <property type="project" value="InterPro"/>
</dbReference>
<evidence type="ECO:0000256" key="1">
    <source>
        <dbReference type="ARBA" id="ARBA00004370"/>
    </source>
</evidence>
<proteinExistence type="inferred from homology"/>